<dbReference type="RefSeq" id="WP_088817559.1">
    <property type="nucleotide sequence ID" value="NZ_FYEZ01000001.1"/>
</dbReference>
<organism evidence="1 2">
    <name type="scientific">Kytococcus aerolatus</name>
    <dbReference type="NCBI Taxonomy" id="592308"/>
    <lineage>
        <taxon>Bacteria</taxon>
        <taxon>Bacillati</taxon>
        <taxon>Actinomycetota</taxon>
        <taxon>Actinomycetes</taxon>
        <taxon>Micrococcales</taxon>
        <taxon>Kytococcaceae</taxon>
        <taxon>Kytococcus</taxon>
    </lineage>
</organism>
<evidence type="ECO:0000313" key="2">
    <source>
        <dbReference type="Proteomes" id="UP000198122"/>
    </source>
</evidence>
<protein>
    <submittedName>
        <fullName evidence="1">Predicted Zn-dependent peptidase</fullName>
    </submittedName>
</protein>
<dbReference type="Gene3D" id="3.30.830.10">
    <property type="entry name" value="Metalloenzyme, LuxS/M16 peptidase-like"/>
    <property type="match status" value="2"/>
</dbReference>
<dbReference type="OrthoDB" id="9811314at2"/>
<keyword evidence="2" id="KW-1185">Reference proteome</keyword>
<dbReference type="GO" id="GO:0046872">
    <property type="term" value="F:metal ion binding"/>
    <property type="evidence" value="ECO:0007669"/>
    <property type="project" value="InterPro"/>
</dbReference>
<dbReference type="Proteomes" id="UP000198122">
    <property type="component" value="Unassembled WGS sequence"/>
</dbReference>
<gene>
    <name evidence="1" type="ORF">SAMN05445756_0576</name>
</gene>
<evidence type="ECO:0000313" key="1">
    <source>
        <dbReference type="EMBL" id="SNC61891.1"/>
    </source>
</evidence>
<proteinExistence type="predicted"/>
<accession>A0A212T7S2</accession>
<dbReference type="AlphaFoldDB" id="A0A212T7S2"/>
<reference evidence="1 2" key="1">
    <citation type="submission" date="2017-06" db="EMBL/GenBank/DDBJ databases">
        <authorList>
            <person name="Kim H.J."/>
            <person name="Triplett B.A."/>
        </authorList>
    </citation>
    <scope>NUCLEOTIDE SEQUENCE [LARGE SCALE GENOMIC DNA]</scope>
    <source>
        <strain evidence="1 2">DSM 22179</strain>
    </source>
</reference>
<name>A0A212T7S2_9MICO</name>
<dbReference type="InterPro" id="IPR011249">
    <property type="entry name" value="Metalloenz_LuxS/M16"/>
</dbReference>
<dbReference type="EMBL" id="FYEZ01000001">
    <property type="protein sequence ID" value="SNC61891.1"/>
    <property type="molecule type" value="Genomic_DNA"/>
</dbReference>
<dbReference type="SUPFAM" id="SSF63411">
    <property type="entry name" value="LuxS/MPP-like metallohydrolase"/>
    <property type="match status" value="2"/>
</dbReference>
<sequence length="494" mass="51396">MSSTADRTVAPPVGAPAAWEYPASQLLPLAGAGGVRLVDLPGQPVLALEIVVPMPWVEEPREMEGLSVILAATLDEGTQEHDAESLARAFERAGVGLELSSTELGLMVGLECTPSHLDDALGLAAELLGRPTFPTEAVQREVRGRLFDIAQERATPSVRAMREFATLLHGEDTREGRPGAGSAQTVSAITAADVRAHHARWVRPDGAGVVLAGDLSGLGAPGEAVARVQQHLIDPWAAAVAGEGAAAGPEETVVGAEAAERSGAVGAAVEAGAGEAEAAQAGGGAVCEGVRRRIEVDGVETVVVHRSGAAQTEVRLGWLGPTRREPGGFHPYAPLAVHVGASPTSLLDEVLREEKGWTYGMRAAFRPRHRVGEFLVAGSFTTADTAPAVRELLRLLRGVPDGLDARAAAAARDYTLLTAPMRYATAETLAHEAAVLTLDGVGPEFSARTLGSLGETSAAEMADQMRAAWQRWAGGRWVMVLVGDADVWGEALGA</sequence>